<feature type="region of interest" description="Disordered" evidence="1">
    <location>
        <begin position="43"/>
        <end position="68"/>
    </location>
</feature>
<accession>A0A847UN56</accession>
<dbReference type="RefSeq" id="WP_170097381.1">
    <property type="nucleotide sequence ID" value="NZ_WOWA01000004.1"/>
</dbReference>
<proteinExistence type="predicted"/>
<gene>
    <name evidence="2" type="ORF">GOC77_11755</name>
</gene>
<comment type="caution">
    <text evidence="2">The sequence shown here is derived from an EMBL/GenBank/DDBJ whole genome shotgun (WGS) entry which is preliminary data.</text>
</comment>
<feature type="region of interest" description="Disordered" evidence="1">
    <location>
        <begin position="1"/>
        <end position="25"/>
    </location>
</feature>
<feature type="compositionally biased region" description="Acidic residues" evidence="1">
    <location>
        <begin position="59"/>
        <end position="68"/>
    </location>
</feature>
<dbReference type="Proteomes" id="UP000641625">
    <property type="component" value="Unassembled WGS sequence"/>
</dbReference>
<organism evidence="2 3">
    <name type="scientific">Haloarcula argentinensis</name>
    <dbReference type="NCBI Taxonomy" id="43776"/>
    <lineage>
        <taxon>Archaea</taxon>
        <taxon>Methanobacteriati</taxon>
        <taxon>Methanobacteriota</taxon>
        <taxon>Stenosarchaea group</taxon>
        <taxon>Halobacteria</taxon>
        <taxon>Halobacteriales</taxon>
        <taxon>Haloarculaceae</taxon>
        <taxon>Haloarcula</taxon>
    </lineage>
</organism>
<name>A0A847UN56_HALAR</name>
<reference evidence="2" key="1">
    <citation type="submission" date="2019-12" db="EMBL/GenBank/DDBJ databases">
        <title>Whole genome sequencing of Haloarcula argentinensis strain pws5.</title>
        <authorList>
            <person name="Verma D.K."/>
            <person name="Gopal K."/>
            <person name="Prasad E.S."/>
        </authorList>
    </citation>
    <scope>NUCLEOTIDE SEQUENCE</scope>
    <source>
        <strain evidence="2">Pws5</strain>
    </source>
</reference>
<evidence type="ECO:0000313" key="3">
    <source>
        <dbReference type="Proteomes" id="UP000641625"/>
    </source>
</evidence>
<protein>
    <submittedName>
        <fullName evidence="2">Uncharacterized protein</fullName>
    </submittedName>
</protein>
<evidence type="ECO:0000313" key="2">
    <source>
        <dbReference type="EMBL" id="NLV13946.1"/>
    </source>
</evidence>
<dbReference type="AlphaFoldDB" id="A0A847UN56"/>
<dbReference type="EMBL" id="WOWA01000004">
    <property type="protein sequence ID" value="NLV13946.1"/>
    <property type="molecule type" value="Genomic_DNA"/>
</dbReference>
<sequence length="68" mass="7497">MKLPDQPSSVGPPRAAHGPDVDRLSDRDVEELMARLSDDSAIEFEEATAPFEEDGRGVDDEDLEELLD</sequence>
<evidence type="ECO:0000256" key="1">
    <source>
        <dbReference type="SAM" id="MobiDB-lite"/>
    </source>
</evidence>